<keyword evidence="6" id="KW-1185">Reference proteome</keyword>
<dbReference type="GO" id="GO:0016020">
    <property type="term" value="C:membrane"/>
    <property type="evidence" value="ECO:0007669"/>
    <property type="project" value="TreeGrafter"/>
</dbReference>
<protein>
    <submittedName>
        <fullName evidence="5">Guanine nucleotide exchange factor MSS4</fullName>
    </submittedName>
</protein>
<evidence type="ECO:0000256" key="1">
    <source>
        <dbReference type="ARBA" id="ARBA00022448"/>
    </source>
</evidence>
<dbReference type="InterPro" id="IPR011057">
    <property type="entry name" value="Mss4-like_sf"/>
</dbReference>
<feature type="compositionally biased region" description="Basic and acidic residues" evidence="4">
    <location>
        <begin position="13"/>
        <end position="24"/>
    </location>
</feature>
<dbReference type="GO" id="GO:0005829">
    <property type="term" value="C:cytosol"/>
    <property type="evidence" value="ECO:0007669"/>
    <property type="project" value="TreeGrafter"/>
</dbReference>
<feature type="compositionally biased region" description="Polar residues" evidence="4">
    <location>
        <begin position="1"/>
        <end position="10"/>
    </location>
</feature>
<sequence length="138" mass="15105">MAEVTPTTVEELNPPKEDKGSKTDEVTFNADDAVTADGKNVKQIKCDICQSTILVPGIATLVTHEFMLPDLKGEKASGDVVNKYWCVENMYAFENVGFSNTVDGVKYLVCADCEVGPIGWHDLNTKLSYVSVCKISYC</sequence>
<dbReference type="AlphaFoldDB" id="A0A4Y2CEH0"/>
<name>A0A4Y2CEH0_ARAVE</name>
<gene>
    <name evidence="5" type="primary">RABIF</name>
    <name evidence="5" type="ORF">AVEN_190569_1</name>
</gene>
<evidence type="ECO:0000256" key="2">
    <source>
        <dbReference type="ARBA" id="ARBA00022658"/>
    </source>
</evidence>
<keyword evidence="1" id="KW-0813">Transport</keyword>
<evidence type="ECO:0000256" key="3">
    <source>
        <dbReference type="ARBA" id="ARBA00022927"/>
    </source>
</evidence>
<proteinExistence type="predicted"/>
<dbReference type="PANTHER" id="PTHR13276">
    <property type="entry name" value="GUANINE NUCLEOTIDE EXCHANGE FACTOR MSS4"/>
    <property type="match status" value="1"/>
</dbReference>
<evidence type="ECO:0000313" key="6">
    <source>
        <dbReference type="Proteomes" id="UP000499080"/>
    </source>
</evidence>
<evidence type="ECO:0000256" key="4">
    <source>
        <dbReference type="SAM" id="MobiDB-lite"/>
    </source>
</evidence>
<dbReference type="GO" id="GO:0006892">
    <property type="term" value="P:post-Golgi vesicle-mediated transport"/>
    <property type="evidence" value="ECO:0007669"/>
    <property type="project" value="TreeGrafter"/>
</dbReference>
<dbReference type="GO" id="GO:0008270">
    <property type="term" value="F:zinc ion binding"/>
    <property type="evidence" value="ECO:0007669"/>
    <property type="project" value="TreeGrafter"/>
</dbReference>
<dbReference type="SUPFAM" id="SSF51316">
    <property type="entry name" value="Mss4-like"/>
    <property type="match status" value="1"/>
</dbReference>
<dbReference type="EMBL" id="BGPR01000177">
    <property type="protein sequence ID" value="GBM02137.1"/>
    <property type="molecule type" value="Genomic_DNA"/>
</dbReference>
<dbReference type="Gene3D" id="2.170.150.10">
    <property type="entry name" value="Metal Binding Protein, Guanine Nucleotide Exchange Factor, Chain A"/>
    <property type="match status" value="1"/>
</dbReference>
<evidence type="ECO:0000313" key="5">
    <source>
        <dbReference type="EMBL" id="GBM02137.1"/>
    </source>
</evidence>
<keyword evidence="3" id="KW-0653">Protein transport</keyword>
<reference evidence="5 6" key="1">
    <citation type="journal article" date="2019" name="Sci. Rep.">
        <title>Orb-weaving spider Araneus ventricosus genome elucidates the spidroin gene catalogue.</title>
        <authorList>
            <person name="Kono N."/>
            <person name="Nakamura H."/>
            <person name="Ohtoshi R."/>
            <person name="Moran D.A.P."/>
            <person name="Shinohara A."/>
            <person name="Yoshida Y."/>
            <person name="Fujiwara M."/>
            <person name="Mori M."/>
            <person name="Tomita M."/>
            <person name="Arakawa K."/>
        </authorList>
    </citation>
    <scope>NUCLEOTIDE SEQUENCE [LARGE SCALE GENOMIC DNA]</scope>
</reference>
<dbReference type="GO" id="GO:0005085">
    <property type="term" value="F:guanyl-nucleotide exchange factor activity"/>
    <property type="evidence" value="ECO:0007669"/>
    <property type="project" value="UniProtKB-KW"/>
</dbReference>
<dbReference type="InterPro" id="IPR011323">
    <property type="entry name" value="Mss4/transl-control_tumour"/>
</dbReference>
<dbReference type="InterPro" id="IPR007515">
    <property type="entry name" value="Mss4"/>
</dbReference>
<feature type="region of interest" description="Disordered" evidence="4">
    <location>
        <begin position="1"/>
        <end position="24"/>
    </location>
</feature>
<dbReference type="Proteomes" id="UP000499080">
    <property type="component" value="Unassembled WGS sequence"/>
</dbReference>
<dbReference type="PANTHER" id="PTHR13276:SF0">
    <property type="entry name" value="GUANINE NUCLEOTIDE EXCHANGE FACTOR MSS4"/>
    <property type="match status" value="1"/>
</dbReference>
<dbReference type="GO" id="GO:0015031">
    <property type="term" value="P:protein transport"/>
    <property type="evidence" value="ECO:0007669"/>
    <property type="project" value="UniProtKB-KW"/>
</dbReference>
<dbReference type="Pfam" id="PF04421">
    <property type="entry name" value="Mss4"/>
    <property type="match status" value="1"/>
</dbReference>
<organism evidence="5 6">
    <name type="scientific">Araneus ventricosus</name>
    <name type="common">Orbweaver spider</name>
    <name type="synonym">Epeira ventricosa</name>
    <dbReference type="NCBI Taxonomy" id="182803"/>
    <lineage>
        <taxon>Eukaryota</taxon>
        <taxon>Metazoa</taxon>
        <taxon>Ecdysozoa</taxon>
        <taxon>Arthropoda</taxon>
        <taxon>Chelicerata</taxon>
        <taxon>Arachnida</taxon>
        <taxon>Araneae</taxon>
        <taxon>Araneomorphae</taxon>
        <taxon>Entelegynae</taxon>
        <taxon>Araneoidea</taxon>
        <taxon>Araneidae</taxon>
        <taxon>Araneus</taxon>
    </lineage>
</organism>
<dbReference type="FunFam" id="2.170.150.10:FF:000005">
    <property type="entry name" value="Guanine nucleotide exchange factor MSS4"/>
    <property type="match status" value="1"/>
</dbReference>
<dbReference type="PROSITE" id="PS51796">
    <property type="entry name" value="MSS4"/>
    <property type="match status" value="1"/>
</dbReference>
<comment type="caution">
    <text evidence="5">The sequence shown here is derived from an EMBL/GenBank/DDBJ whole genome shotgun (WGS) entry which is preliminary data.</text>
</comment>
<dbReference type="OrthoDB" id="30840at2759"/>
<keyword evidence="2" id="KW-0344">Guanine-nucleotide releasing factor</keyword>
<accession>A0A4Y2CEH0</accession>
<dbReference type="GO" id="GO:0007264">
    <property type="term" value="P:small GTPase-mediated signal transduction"/>
    <property type="evidence" value="ECO:0007669"/>
    <property type="project" value="InterPro"/>
</dbReference>